<evidence type="ECO:0000313" key="1">
    <source>
        <dbReference type="EMBL" id="KAA6317395.1"/>
    </source>
</evidence>
<organism evidence="1">
    <name type="scientific">termite gut metagenome</name>
    <dbReference type="NCBI Taxonomy" id="433724"/>
    <lineage>
        <taxon>unclassified sequences</taxon>
        <taxon>metagenomes</taxon>
        <taxon>organismal metagenomes</taxon>
    </lineage>
</organism>
<sequence>MSKQGEKGDFLLALKITFLLRSNIIFRANKKLIEKVLNATKVKLSHSKIGLQKKV</sequence>
<dbReference type="AlphaFoldDB" id="A0A5J4Q6L1"/>
<accession>A0A5J4Q6L1</accession>
<gene>
    <name evidence="1" type="ORF">EZS27_032442</name>
</gene>
<dbReference type="EMBL" id="SNRY01004536">
    <property type="protein sequence ID" value="KAA6317395.1"/>
    <property type="molecule type" value="Genomic_DNA"/>
</dbReference>
<protein>
    <submittedName>
        <fullName evidence="1">Uncharacterized protein</fullName>
    </submittedName>
</protein>
<proteinExistence type="predicted"/>
<reference evidence="1" key="1">
    <citation type="submission" date="2019-03" db="EMBL/GenBank/DDBJ databases">
        <title>Single cell metagenomics reveals metabolic interactions within the superorganism composed of flagellate Streblomastix strix and complex community of Bacteroidetes bacteria on its surface.</title>
        <authorList>
            <person name="Treitli S.C."/>
            <person name="Kolisko M."/>
            <person name="Husnik F."/>
            <person name="Keeling P."/>
            <person name="Hampl V."/>
        </authorList>
    </citation>
    <scope>NUCLEOTIDE SEQUENCE</scope>
    <source>
        <strain evidence="1">STM</strain>
    </source>
</reference>
<comment type="caution">
    <text evidence="1">The sequence shown here is derived from an EMBL/GenBank/DDBJ whole genome shotgun (WGS) entry which is preliminary data.</text>
</comment>
<name>A0A5J4Q6L1_9ZZZZ</name>